<dbReference type="InterPro" id="IPR038770">
    <property type="entry name" value="Na+/solute_symporter_sf"/>
</dbReference>
<dbReference type="PANTHER" id="PTHR10361">
    <property type="entry name" value="SODIUM-BILE ACID COTRANSPORTER"/>
    <property type="match status" value="1"/>
</dbReference>
<reference evidence="9 10" key="1">
    <citation type="submission" date="2016-04" db="EMBL/GenBank/DDBJ databases">
        <title>The genome of Intoshia linei affirms orthonectids as highly simplified spiralians.</title>
        <authorList>
            <person name="Mikhailov K.V."/>
            <person name="Slusarev G.S."/>
            <person name="Nikitin M.A."/>
            <person name="Logacheva M.D."/>
            <person name="Penin A."/>
            <person name="Aleoshin V."/>
            <person name="Panchin Y.V."/>
        </authorList>
    </citation>
    <scope>NUCLEOTIDE SEQUENCE [LARGE SCALE GENOMIC DNA]</scope>
    <source>
        <strain evidence="9">Intl2013</strain>
        <tissue evidence="9">Whole animal</tissue>
    </source>
</reference>
<evidence type="ECO:0000256" key="6">
    <source>
        <dbReference type="ARBA" id="ARBA00023136"/>
    </source>
</evidence>
<dbReference type="PANTHER" id="PTHR10361:SF28">
    <property type="entry name" value="P3 PROTEIN-RELATED"/>
    <property type="match status" value="1"/>
</dbReference>
<dbReference type="Gene3D" id="1.20.1530.20">
    <property type="match status" value="1"/>
</dbReference>
<keyword evidence="4" id="KW-0769">Symport</keyword>
<dbReference type="InterPro" id="IPR002657">
    <property type="entry name" value="BilAc:Na_symport/Acr3"/>
</dbReference>
<comment type="subcellular location">
    <subcellularLocation>
        <location evidence="1">Membrane</location>
        <topology evidence="1">Multi-pass membrane protein</topology>
    </subcellularLocation>
</comment>
<feature type="transmembrane region" description="Helical" evidence="7">
    <location>
        <begin position="344"/>
        <end position="366"/>
    </location>
</feature>
<dbReference type="Pfam" id="PF01758">
    <property type="entry name" value="SBF"/>
    <property type="match status" value="1"/>
</dbReference>
<keyword evidence="8" id="KW-0732">Signal</keyword>
<evidence type="ECO:0000256" key="2">
    <source>
        <dbReference type="ARBA" id="ARBA00006528"/>
    </source>
</evidence>
<keyword evidence="5 7" id="KW-1133">Transmembrane helix</keyword>
<evidence type="ECO:0000256" key="4">
    <source>
        <dbReference type="ARBA" id="ARBA00022847"/>
    </source>
</evidence>
<feature type="transmembrane region" description="Helical" evidence="7">
    <location>
        <begin position="372"/>
        <end position="397"/>
    </location>
</feature>
<name>A0A177AVT1_9BILA</name>
<feature type="transmembrane region" description="Helical" evidence="7">
    <location>
        <begin position="277"/>
        <end position="298"/>
    </location>
</feature>
<evidence type="ECO:0000313" key="9">
    <source>
        <dbReference type="EMBL" id="OAF66096.1"/>
    </source>
</evidence>
<keyword evidence="6 7" id="KW-0472">Membrane</keyword>
<feature type="transmembrane region" description="Helical" evidence="7">
    <location>
        <begin position="417"/>
        <end position="434"/>
    </location>
</feature>
<evidence type="ECO:0000256" key="8">
    <source>
        <dbReference type="SAM" id="SignalP"/>
    </source>
</evidence>
<evidence type="ECO:0000313" key="10">
    <source>
        <dbReference type="Proteomes" id="UP000078046"/>
    </source>
</evidence>
<keyword evidence="3 7" id="KW-0812">Transmembrane</keyword>
<feature type="transmembrane region" description="Helical" evidence="7">
    <location>
        <begin position="241"/>
        <end position="265"/>
    </location>
</feature>
<protein>
    <submittedName>
        <fullName evidence="9">Uncharacterized protein</fullName>
    </submittedName>
</protein>
<keyword evidence="4" id="KW-0813">Transport</keyword>
<dbReference type="GO" id="GO:0015293">
    <property type="term" value="F:symporter activity"/>
    <property type="evidence" value="ECO:0007669"/>
    <property type="project" value="UniProtKB-KW"/>
</dbReference>
<comment type="caution">
    <text evidence="9">The sequence shown here is derived from an EMBL/GenBank/DDBJ whole genome shotgun (WGS) entry which is preliminary data.</text>
</comment>
<evidence type="ECO:0000256" key="1">
    <source>
        <dbReference type="ARBA" id="ARBA00004141"/>
    </source>
</evidence>
<sequence>MIIYIYLLILFKVASSIINPFSTNIVVNVPFHQYIHYEVYIYNFKDMCGDVKFANNKTENNFIKYGNILLKYSGNLKIVKNSKFDVHKLIGESDTFVDVHIKSNVTENINPKHLTILIYGDLTGGFAESCNDTIVPINYQKLDVEFYGKKIGTSNQSTLQNPFVLQKIVSISKSILSKVFLIVVIILIVIINLQIGFTIQLKTVKRTLMGYKSILVCCFCQFIVLPLIAIAVTTIMNPNKILKIALLLTACAPGGTGSTYWTVLLEGNVSFSMTMTFINKIISIGTMNIWVFVLNNIFTLENKIHLPYKNIAYGIVLSTVPFIIGIIIREKFEKMANTLSKFKTVFIVIFILWVTVFGSYVYYYTYFLLVEYYKTSICIIILPFITFIISFGSSYILKFEESTAVTISTEATVQDTGLVIIIILSGFAAPYADIMTSVPILFAISTPIPLILMKTCLLIRHKCIIKQIGVDEKRNQSTNV</sequence>
<dbReference type="AlphaFoldDB" id="A0A177AVT1"/>
<feature type="signal peptide" evidence="8">
    <location>
        <begin position="1"/>
        <end position="16"/>
    </location>
</feature>
<gene>
    <name evidence="9" type="ORF">A3Q56_06176</name>
</gene>
<dbReference type="OrthoDB" id="203097at2759"/>
<proteinExistence type="inferred from homology"/>
<feature type="transmembrane region" description="Helical" evidence="7">
    <location>
        <begin position="440"/>
        <end position="459"/>
    </location>
</feature>
<feature type="transmembrane region" description="Helical" evidence="7">
    <location>
        <begin position="213"/>
        <end position="235"/>
    </location>
</feature>
<evidence type="ECO:0000256" key="5">
    <source>
        <dbReference type="ARBA" id="ARBA00022989"/>
    </source>
</evidence>
<comment type="similarity">
    <text evidence="2">Belongs to the bile acid:sodium symporter (BASS) (TC 2.A.28) family.</text>
</comment>
<accession>A0A177AVT1</accession>
<evidence type="ECO:0000256" key="7">
    <source>
        <dbReference type="SAM" id="Phobius"/>
    </source>
</evidence>
<evidence type="ECO:0000256" key="3">
    <source>
        <dbReference type="ARBA" id="ARBA00022692"/>
    </source>
</evidence>
<dbReference type="GO" id="GO:0016020">
    <property type="term" value="C:membrane"/>
    <property type="evidence" value="ECO:0007669"/>
    <property type="project" value="UniProtKB-SubCell"/>
</dbReference>
<dbReference type="Proteomes" id="UP000078046">
    <property type="component" value="Unassembled WGS sequence"/>
</dbReference>
<feature type="chain" id="PRO_5008056697" evidence="8">
    <location>
        <begin position="17"/>
        <end position="480"/>
    </location>
</feature>
<dbReference type="InterPro" id="IPR004710">
    <property type="entry name" value="Bilac:Na_transpt"/>
</dbReference>
<dbReference type="EMBL" id="LWCA01001038">
    <property type="protein sequence ID" value="OAF66096.1"/>
    <property type="molecule type" value="Genomic_DNA"/>
</dbReference>
<organism evidence="9 10">
    <name type="scientific">Intoshia linei</name>
    <dbReference type="NCBI Taxonomy" id="1819745"/>
    <lineage>
        <taxon>Eukaryota</taxon>
        <taxon>Metazoa</taxon>
        <taxon>Spiralia</taxon>
        <taxon>Lophotrochozoa</taxon>
        <taxon>Mesozoa</taxon>
        <taxon>Orthonectida</taxon>
        <taxon>Rhopaluridae</taxon>
        <taxon>Intoshia</taxon>
    </lineage>
</organism>
<feature type="transmembrane region" description="Helical" evidence="7">
    <location>
        <begin position="310"/>
        <end position="328"/>
    </location>
</feature>
<feature type="transmembrane region" description="Helical" evidence="7">
    <location>
        <begin position="179"/>
        <end position="201"/>
    </location>
</feature>
<keyword evidence="10" id="KW-1185">Reference proteome</keyword>